<accession>D5UDK3</accession>
<comment type="catalytic activity">
    <reaction evidence="1">
        <text>alpha,alpha-trehalose + 3'-phosphoadenylyl sulfate = 2-O-sulfo-alpha,alpha-trehalose + adenosine 3',5'-bisphosphate + H(+)</text>
        <dbReference type="Rhea" id="RHEA:41608"/>
        <dbReference type="ChEBI" id="CHEBI:15378"/>
        <dbReference type="ChEBI" id="CHEBI:16551"/>
        <dbReference type="ChEBI" id="CHEBI:58339"/>
        <dbReference type="ChEBI" id="CHEBI:58343"/>
        <dbReference type="ChEBI" id="CHEBI:60091"/>
        <dbReference type="EC" id="2.8.2.37"/>
    </reaction>
</comment>
<comment type="pathway">
    <text evidence="1">Glycolipid metabolism.</text>
</comment>
<gene>
    <name evidence="4" type="ordered locus">Cfla_3588</name>
</gene>
<dbReference type="Gene3D" id="3.40.50.300">
    <property type="entry name" value="P-loop containing nucleotide triphosphate hydrolases"/>
    <property type="match status" value="1"/>
</dbReference>
<keyword evidence="1" id="KW-0119">Carbohydrate metabolism</keyword>
<protein>
    <recommendedName>
        <fullName evidence="1">Trehalose 2-sulfotransferase</fullName>
    </recommendedName>
</protein>
<evidence type="ECO:0000256" key="2">
    <source>
        <dbReference type="PIRSR" id="PIRSR021497-1"/>
    </source>
</evidence>
<comment type="function">
    <text evidence="1">Catalyzes the sulfuryl group transfer from 3'-phosphoadenosine-5'-phosphosulfate (PAPS) to trehalose, leading to trehalose-2-sulfate (T2S).</text>
</comment>
<dbReference type="KEGG" id="cfl:Cfla_3588"/>
<dbReference type="Proteomes" id="UP000000849">
    <property type="component" value="Chromosome"/>
</dbReference>
<dbReference type="OrthoDB" id="5562925at2"/>
<name>D5UDK3_CELFN</name>
<dbReference type="PIRSF" id="PIRSF021497">
    <property type="entry name" value="Sulphotransferase_Stf0"/>
    <property type="match status" value="1"/>
</dbReference>
<reference evidence="4 5" key="1">
    <citation type="journal article" date="2010" name="Stand. Genomic Sci.">
        <title>Complete genome sequence of Cellulomonas flavigena type strain (134).</title>
        <authorList>
            <person name="Abt B."/>
            <person name="Foster B."/>
            <person name="Lapidus A."/>
            <person name="Clum A."/>
            <person name="Sun H."/>
            <person name="Pukall R."/>
            <person name="Lucas S."/>
            <person name="Glavina Del Rio T."/>
            <person name="Nolan M."/>
            <person name="Tice H."/>
            <person name="Cheng J.F."/>
            <person name="Pitluck S."/>
            <person name="Liolios K."/>
            <person name="Ivanova N."/>
            <person name="Mavromatis K."/>
            <person name="Ovchinnikova G."/>
            <person name="Pati A."/>
            <person name="Goodwin L."/>
            <person name="Chen A."/>
            <person name="Palaniappan K."/>
            <person name="Land M."/>
            <person name="Hauser L."/>
            <person name="Chang Y.J."/>
            <person name="Jeffries C.D."/>
            <person name="Rohde M."/>
            <person name="Goker M."/>
            <person name="Woyke T."/>
            <person name="Bristow J."/>
            <person name="Eisen J.A."/>
            <person name="Markowitz V."/>
            <person name="Hugenholtz P."/>
            <person name="Kyrpides N.C."/>
            <person name="Klenk H.P."/>
        </authorList>
    </citation>
    <scope>NUCLEOTIDE SEQUENCE [LARGE SCALE GENOMIC DNA]</scope>
    <source>
        <strain evidence="5">ATCC 482 / DSM 20109 / BCRC 11376 / JCM 18109 / NBRC 3775 / NCIMB 8073 / NRS 134</strain>
    </source>
</reference>
<dbReference type="SUPFAM" id="SSF52540">
    <property type="entry name" value="P-loop containing nucleoside triphosphate hydrolases"/>
    <property type="match status" value="1"/>
</dbReference>
<evidence type="ECO:0000313" key="4">
    <source>
        <dbReference type="EMBL" id="ADG76459.1"/>
    </source>
</evidence>
<dbReference type="STRING" id="446466.Cfla_3588"/>
<evidence type="ECO:0000313" key="5">
    <source>
        <dbReference type="Proteomes" id="UP000000849"/>
    </source>
</evidence>
<dbReference type="AlphaFoldDB" id="D5UDK3"/>
<dbReference type="GO" id="GO:0016740">
    <property type="term" value="F:transferase activity"/>
    <property type="evidence" value="ECO:0007669"/>
    <property type="project" value="UniProtKB-UniRule"/>
</dbReference>
<dbReference type="InterPro" id="IPR027417">
    <property type="entry name" value="P-loop_NTPase"/>
</dbReference>
<dbReference type="InterPro" id="IPR015124">
    <property type="entry name" value="Stf0"/>
</dbReference>
<organism evidence="4 5">
    <name type="scientific">Cellulomonas flavigena (strain ATCC 482 / DSM 20109 / BCRC 11376 / JCM 18109 / NBRC 3775 / NCIMB 8073 / NRS 134)</name>
    <dbReference type="NCBI Taxonomy" id="446466"/>
    <lineage>
        <taxon>Bacteria</taxon>
        <taxon>Bacillati</taxon>
        <taxon>Actinomycetota</taxon>
        <taxon>Actinomycetes</taxon>
        <taxon>Micrococcales</taxon>
        <taxon>Cellulomonadaceae</taxon>
        <taxon>Cellulomonas</taxon>
    </lineage>
</organism>
<dbReference type="EMBL" id="CP001964">
    <property type="protein sequence ID" value="ADG76459.1"/>
    <property type="molecule type" value="Genomic_DNA"/>
</dbReference>
<dbReference type="InterPro" id="IPR024628">
    <property type="entry name" value="Sulfotransferase_Stf0_dom"/>
</dbReference>
<comment type="similarity">
    <text evidence="1">Belongs to the Stf0 sulfotransferase family.</text>
</comment>
<evidence type="ECO:0000259" key="3">
    <source>
        <dbReference type="Pfam" id="PF09037"/>
    </source>
</evidence>
<sequence>MPGPVAAYVVACQERTGSNLLCGALSAQGGLGAPDEWLGRSRLHQRLVDSGTAAPSSTPGAPRPGDLDAYVDAMAARTAPGAVFGAKVHWYQLAAALDDGWLDDVRGAVPRAARSDAVVVRLRRRDRVAQAVSMLRAQATGTYVAPADGSAVDEVRHPEPYWATGGGDPLEEIERVVGTIDAHDARWSQHLAALDVPVLEVDYEWLTADYDATVRDVLAFLDHPLPATAAVPEPRTARQADARSAELIEAYRRSRRS</sequence>
<dbReference type="HOGENOM" id="CLU_098614_0_0_11"/>
<feature type="domain" description="Sulphotransferase Stf0" evidence="3">
    <location>
        <begin position="7"/>
        <end position="253"/>
    </location>
</feature>
<dbReference type="eggNOG" id="COG4424">
    <property type="taxonomic scope" value="Bacteria"/>
</dbReference>
<dbReference type="Pfam" id="PF09037">
    <property type="entry name" value="Sulphotransf"/>
    <property type="match status" value="1"/>
</dbReference>
<feature type="active site" description="Proton acceptor" evidence="2">
    <location>
        <position position="36"/>
    </location>
</feature>
<evidence type="ECO:0000256" key="1">
    <source>
        <dbReference type="PIRNR" id="PIRNR021497"/>
    </source>
</evidence>
<dbReference type="RefSeq" id="WP_013118787.1">
    <property type="nucleotide sequence ID" value="NC_014151.1"/>
</dbReference>
<keyword evidence="5" id="KW-1185">Reference proteome</keyword>
<proteinExistence type="inferred from homology"/>
<keyword evidence="1 4" id="KW-0808">Transferase</keyword>